<evidence type="ECO:0000256" key="4">
    <source>
        <dbReference type="ARBA" id="ARBA00023136"/>
    </source>
</evidence>
<feature type="transmembrane region" description="Helical" evidence="6">
    <location>
        <begin position="598"/>
        <end position="620"/>
    </location>
</feature>
<evidence type="ECO:0000313" key="7">
    <source>
        <dbReference type="EMBL" id="OLP84360.1"/>
    </source>
</evidence>
<feature type="transmembrane region" description="Helical" evidence="6">
    <location>
        <begin position="394"/>
        <end position="414"/>
    </location>
</feature>
<dbReference type="InterPro" id="IPR059112">
    <property type="entry name" value="CysZ/EI24"/>
</dbReference>
<keyword evidence="8" id="KW-1185">Reference proteome</keyword>
<protein>
    <submittedName>
        <fullName evidence="7">Uncharacterized protein</fullName>
    </submittedName>
</protein>
<comment type="subcellular location">
    <subcellularLocation>
        <location evidence="1">Membrane</location>
        <topology evidence="1">Multi-pass membrane protein</topology>
    </subcellularLocation>
</comment>
<dbReference type="Proteomes" id="UP000186817">
    <property type="component" value="Unassembled WGS sequence"/>
</dbReference>
<dbReference type="OrthoDB" id="441355at2759"/>
<feature type="region of interest" description="Disordered" evidence="5">
    <location>
        <begin position="21"/>
        <end position="50"/>
    </location>
</feature>
<feature type="compositionally biased region" description="Low complexity" evidence="5">
    <location>
        <begin position="139"/>
        <end position="148"/>
    </location>
</feature>
<feature type="transmembrane region" description="Helical" evidence="6">
    <location>
        <begin position="556"/>
        <end position="577"/>
    </location>
</feature>
<feature type="compositionally biased region" description="Low complexity" evidence="5">
    <location>
        <begin position="159"/>
        <end position="169"/>
    </location>
</feature>
<dbReference type="AlphaFoldDB" id="A0A1Q9CN61"/>
<feature type="compositionally biased region" description="Basic and acidic residues" evidence="5">
    <location>
        <begin position="41"/>
        <end position="50"/>
    </location>
</feature>
<proteinExistence type="predicted"/>
<organism evidence="7 8">
    <name type="scientific">Symbiodinium microadriaticum</name>
    <name type="common">Dinoflagellate</name>
    <name type="synonym">Zooxanthella microadriatica</name>
    <dbReference type="NCBI Taxonomy" id="2951"/>
    <lineage>
        <taxon>Eukaryota</taxon>
        <taxon>Sar</taxon>
        <taxon>Alveolata</taxon>
        <taxon>Dinophyceae</taxon>
        <taxon>Suessiales</taxon>
        <taxon>Symbiodiniaceae</taxon>
        <taxon>Symbiodinium</taxon>
    </lineage>
</organism>
<dbReference type="PANTHER" id="PTHR34292">
    <property type="entry name" value="OUTER SPORE WALL PROTEIN LDS1"/>
    <property type="match status" value="1"/>
</dbReference>
<feature type="transmembrane region" description="Helical" evidence="6">
    <location>
        <begin position="426"/>
        <end position="445"/>
    </location>
</feature>
<comment type="caution">
    <text evidence="7">The sequence shown here is derived from an EMBL/GenBank/DDBJ whole genome shotgun (WGS) entry which is preliminary data.</text>
</comment>
<dbReference type="EMBL" id="LSRX01001047">
    <property type="protein sequence ID" value="OLP84360.1"/>
    <property type="molecule type" value="Genomic_DNA"/>
</dbReference>
<gene>
    <name evidence="7" type="ORF">AK812_SmicGene34784</name>
</gene>
<accession>A0A1Q9CN61</accession>
<dbReference type="PANTHER" id="PTHR34292:SF2">
    <property type="entry name" value="OUTER SPORE WALL PROTEIN LDS1"/>
    <property type="match status" value="1"/>
</dbReference>
<evidence type="ECO:0000256" key="5">
    <source>
        <dbReference type="SAM" id="MobiDB-lite"/>
    </source>
</evidence>
<name>A0A1Q9CN61_SYMMI</name>
<feature type="region of interest" description="Disordered" evidence="5">
    <location>
        <begin position="131"/>
        <end position="169"/>
    </location>
</feature>
<evidence type="ECO:0000256" key="3">
    <source>
        <dbReference type="ARBA" id="ARBA00022989"/>
    </source>
</evidence>
<sequence>MPAEEDPEEAAAWAALREAFGESNRMPSNAKNGLKVPARLPSDRSGAEPKQLRLDLAQDQASGHWLQSEVDRLVGEVQRVAGQPFSAKLLQALWHLPLEEQQEALLGARALGSRRDDSVWQLLADEVHAREDKQPVKATPPATAPALPGSQQSKKLTKGSGARACSRSRSPSIFSGAHHDIFWLICECSLPAGKPRQVCTSYPRLLTEMWCLRRRALHLASIFLATRSFAKKSQLGLTCGSTGACDEFEVELAEEELASEMQVELLQRMPMDIRLAASAEVARTDQVAKSKACLVDHLVGSWHVENALGIDGVTVLLQISPRSSGVCEDVVGQIHYLGKQTQYAISATALDNGKLHVKYVNKQVSVLRSISHSNSKHLTCCEHEDIFKPQLSRMGSTSVVSAALPLAGIGAFIARPKLWKEVICPIIVSLISTLVSLFVLFGAALHPQANALINAGWPGWIAWISGVLLVLAEVALVNIILMLVLFGCVQSKISRAVLQEKGVMDQLRAEFAQRGQELPEANCMRDLGHNLLFLFGRIPLMILTMPLHGVPILGQVAWLVLNGWIYAWELEAEFLVFACERHRCNQQWQFVSKRFGAFVGFGTTAMALELIPFIGPWVFFASNACGAALLAESFFEETHLRANGTWIAKTVQNGEVVGSSSTEGSSCSPSAEPDYFHEGEYDLAKDSLLEDLGAVNGVKQNDNMELIFKRATPA</sequence>
<keyword evidence="4 6" id="KW-0472">Membrane</keyword>
<keyword evidence="3 6" id="KW-1133">Transmembrane helix</keyword>
<evidence type="ECO:0000256" key="1">
    <source>
        <dbReference type="ARBA" id="ARBA00004141"/>
    </source>
</evidence>
<evidence type="ECO:0000313" key="8">
    <source>
        <dbReference type="Proteomes" id="UP000186817"/>
    </source>
</evidence>
<dbReference type="Pfam" id="PF07264">
    <property type="entry name" value="EI24"/>
    <property type="match status" value="1"/>
</dbReference>
<feature type="transmembrane region" description="Helical" evidence="6">
    <location>
        <begin position="531"/>
        <end position="550"/>
    </location>
</feature>
<feature type="transmembrane region" description="Helical" evidence="6">
    <location>
        <begin position="460"/>
        <end position="486"/>
    </location>
</feature>
<keyword evidence="2 6" id="KW-0812">Transmembrane</keyword>
<reference evidence="7 8" key="1">
    <citation type="submission" date="2016-02" db="EMBL/GenBank/DDBJ databases">
        <title>Genome analysis of coral dinoflagellate symbionts highlights evolutionary adaptations to a symbiotic lifestyle.</title>
        <authorList>
            <person name="Aranda M."/>
            <person name="Li Y."/>
            <person name="Liew Y.J."/>
            <person name="Baumgarten S."/>
            <person name="Simakov O."/>
            <person name="Wilson M."/>
            <person name="Piel J."/>
            <person name="Ashoor H."/>
            <person name="Bougouffa S."/>
            <person name="Bajic V.B."/>
            <person name="Ryu T."/>
            <person name="Ravasi T."/>
            <person name="Bayer T."/>
            <person name="Micklem G."/>
            <person name="Kim H."/>
            <person name="Bhak J."/>
            <person name="Lajeunesse T.C."/>
            <person name="Voolstra C.R."/>
        </authorList>
    </citation>
    <scope>NUCLEOTIDE SEQUENCE [LARGE SCALE GENOMIC DNA]</scope>
    <source>
        <strain evidence="7 8">CCMP2467</strain>
    </source>
</reference>
<evidence type="ECO:0000256" key="2">
    <source>
        <dbReference type="ARBA" id="ARBA00022692"/>
    </source>
</evidence>
<evidence type="ECO:0000256" key="6">
    <source>
        <dbReference type="SAM" id="Phobius"/>
    </source>
</evidence>
<dbReference type="InterPro" id="IPR052786">
    <property type="entry name" value="Spore_wall_assembly"/>
</dbReference>